<dbReference type="RefSeq" id="XP_066675730.1">
    <property type="nucleotide sequence ID" value="XM_066805957.1"/>
</dbReference>
<comment type="caution">
    <text evidence="1">The sequence shown here is derived from an EMBL/GenBank/DDBJ whole genome shotgun (WGS) entry which is preliminary data.</text>
</comment>
<organism evidence="1 2">
    <name type="scientific">Apiospora hydei</name>
    <dbReference type="NCBI Taxonomy" id="1337664"/>
    <lineage>
        <taxon>Eukaryota</taxon>
        <taxon>Fungi</taxon>
        <taxon>Dikarya</taxon>
        <taxon>Ascomycota</taxon>
        <taxon>Pezizomycotina</taxon>
        <taxon>Sordariomycetes</taxon>
        <taxon>Xylariomycetidae</taxon>
        <taxon>Amphisphaeriales</taxon>
        <taxon>Apiosporaceae</taxon>
        <taxon>Apiospora</taxon>
    </lineage>
</organism>
<dbReference type="GeneID" id="92039017"/>
<gene>
    <name evidence="1" type="ORF">PG997_001642</name>
</gene>
<protein>
    <submittedName>
        <fullName evidence="1">Uncharacterized protein</fullName>
    </submittedName>
</protein>
<accession>A0ABR1XEB2</accession>
<proteinExistence type="predicted"/>
<sequence length="248" mass="28799">MPRLSDISYSREATIAAVRDYYQFLRELGYLGKTDEVIELLRHLPYIRNDGDVETPQAAPGTHFVDWARLATRNWDRESMLLATDGGEWEHVPPHVVGLALEARWSFSFNLDTELGVIYWIKCPHAIECDTRVEPVLDDAMDYTPEEELGRRRDGPAWAVPDFFELLKGEFRQLNFVPVGPRRVDDDYSNHSGETGDGSTDVMRKLYRDHGWPDLDRYRKGECLEALRNTLREKYPDLLEDDVDYDDE</sequence>
<name>A0ABR1XEB2_9PEZI</name>
<dbReference type="Proteomes" id="UP001433268">
    <property type="component" value="Unassembled WGS sequence"/>
</dbReference>
<evidence type="ECO:0000313" key="2">
    <source>
        <dbReference type="Proteomes" id="UP001433268"/>
    </source>
</evidence>
<dbReference type="EMBL" id="JAQQWN010000002">
    <property type="protein sequence ID" value="KAK8094957.1"/>
    <property type="molecule type" value="Genomic_DNA"/>
</dbReference>
<keyword evidence="2" id="KW-1185">Reference proteome</keyword>
<evidence type="ECO:0000313" key="1">
    <source>
        <dbReference type="EMBL" id="KAK8094957.1"/>
    </source>
</evidence>
<reference evidence="1 2" key="1">
    <citation type="submission" date="2023-01" db="EMBL/GenBank/DDBJ databases">
        <title>Analysis of 21 Apiospora genomes using comparative genomics revels a genus with tremendous synthesis potential of carbohydrate active enzymes and secondary metabolites.</title>
        <authorList>
            <person name="Sorensen T."/>
        </authorList>
    </citation>
    <scope>NUCLEOTIDE SEQUENCE [LARGE SCALE GENOMIC DNA]</scope>
    <source>
        <strain evidence="1 2">CBS 114990</strain>
    </source>
</reference>